<dbReference type="GO" id="GO:0005829">
    <property type="term" value="C:cytosol"/>
    <property type="evidence" value="ECO:0007669"/>
    <property type="project" value="TreeGrafter"/>
</dbReference>
<keyword evidence="5" id="KW-1185">Reference proteome</keyword>
<protein>
    <submittedName>
        <fullName evidence="4">Uncharacterized protein</fullName>
    </submittedName>
</protein>
<dbReference type="GO" id="GO:0008106">
    <property type="term" value="F:alcohol dehydrogenase (NADP+) activity"/>
    <property type="evidence" value="ECO:0007669"/>
    <property type="project" value="TreeGrafter"/>
</dbReference>
<dbReference type="EMBL" id="RBIJ01000004">
    <property type="protein sequence ID" value="RKQ84255.1"/>
    <property type="molecule type" value="Genomic_DNA"/>
</dbReference>
<dbReference type="GO" id="GO:0046872">
    <property type="term" value="F:metal ion binding"/>
    <property type="evidence" value="ECO:0007669"/>
    <property type="project" value="InterPro"/>
</dbReference>
<dbReference type="Pfam" id="PF25137">
    <property type="entry name" value="ADH_Fe_C"/>
    <property type="match status" value="1"/>
</dbReference>
<dbReference type="PROSITE" id="PS00060">
    <property type="entry name" value="ADH_IRON_2"/>
    <property type="match status" value="1"/>
</dbReference>
<sequence>MERFVYRNPTELVFGRGSVDLLSEYLPRLGRKVLFVYGKGSIRKIGLYDRVLVAARTAGVELVEFPGIEPNPRVSTVRRAREEARRAGVEGILAVGGGSVIDAAKLIAVSHSYPGDPWEIVREPLRVTSALPLGVVLTHAATGSEMNANSVITNEETDEKLGWAHPLAYPLFSILDPHITRSAPRDQTVYGVVDMMAHVLEQYFHDARNTPIQDAWQVSLLKEILAAGRKVVENLDDLDARETLLLAGTLALNGTLSLGLRGDWGVHAIEHALSAVYDIPHGAGLSVVYPAWMRYVAPRKPERFRRLFLELFGTEDLEAGIRALEKAWRELGAPVRLWQLGIADEARFPYLAQKAVAKEGATTGRFAVLTAEDVEAIYRLAAMPLE</sequence>
<evidence type="ECO:0000313" key="5">
    <source>
        <dbReference type="Proteomes" id="UP000267019"/>
    </source>
</evidence>
<dbReference type="Gene3D" id="3.40.50.1970">
    <property type="match status" value="1"/>
</dbReference>
<dbReference type="PANTHER" id="PTHR43633">
    <property type="entry name" value="ALCOHOL DEHYDROGENASE YQHD"/>
    <property type="match status" value="1"/>
</dbReference>
<evidence type="ECO:0000259" key="2">
    <source>
        <dbReference type="Pfam" id="PF00465"/>
    </source>
</evidence>
<dbReference type="Gene3D" id="1.20.1090.10">
    <property type="entry name" value="Dehydroquinate synthase-like - alpha domain"/>
    <property type="match status" value="1"/>
</dbReference>
<dbReference type="InterPro" id="IPR001670">
    <property type="entry name" value="ADH_Fe/GldA"/>
</dbReference>
<dbReference type="InterPro" id="IPR056798">
    <property type="entry name" value="ADH_Fe_C"/>
</dbReference>
<evidence type="ECO:0000259" key="3">
    <source>
        <dbReference type="Pfam" id="PF25137"/>
    </source>
</evidence>
<evidence type="ECO:0000256" key="1">
    <source>
        <dbReference type="ARBA" id="ARBA00023002"/>
    </source>
</evidence>
<accession>A0A660KU76</accession>
<dbReference type="GO" id="GO:1990362">
    <property type="term" value="F:butanol dehydrogenase (NAD+) activity"/>
    <property type="evidence" value="ECO:0007669"/>
    <property type="project" value="InterPro"/>
</dbReference>
<dbReference type="RefSeq" id="WP_121444672.1">
    <property type="nucleotide sequence ID" value="NZ_RBIJ01000004.1"/>
</dbReference>
<dbReference type="CDD" id="cd08187">
    <property type="entry name" value="BDH"/>
    <property type="match status" value="1"/>
</dbReference>
<dbReference type="InterPro" id="IPR018211">
    <property type="entry name" value="ADH_Fe_CS"/>
</dbReference>
<dbReference type="AlphaFoldDB" id="A0A660KU76"/>
<keyword evidence="1" id="KW-0560">Oxidoreductase</keyword>
<evidence type="ECO:0000313" key="4">
    <source>
        <dbReference type="EMBL" id="RKQ84255.1"/>
    </source>
</evidence>
<organism evidence="4 5">
    <name type="scientific">Brockia lithotrophica</name>
    <dbReference type="NCBI Taxonomy" id="933949"/>
    <lineage>
        <taxon>Bacteria</taxon>
        <taxon>Bacillati</taxon>
        <taxon>Bacillota</taxon>
        <taxon>Bacilli</taxon>
        <taxon>Bacillales</taxon>
        <taxon>Bacillales Family X. Incertae Sedis</taxon>
        <taxon>Brockia</taxon>
    </lineage>
</organism>
<feature type="domain" description="Alcohol dehydrogenase iron-type/glycerol dehydrogenase GldA" evidence="2">
    <location>
        <begin position="9"/>
        <end position="177"/>
    </location>
</feature>
<dbReference type="PROSITE" id="PS00913">
    <property type="entry name" value="ADH_IRON_1"/>
    <property type="match status" value="1"/>
</dbReference>
<dbReference type="OrthoDB" id="9804734at2"/>
<dbReference type="Pfam" id="PF00465">
    <property type="entry name" value="Fe-ADH"/>
    <property type="match status" value="1"/>
</dbReference>
<dbReference type="GO" id="GO:1990002">
    <property type="term" value="F:methylglyoxal reductase (NADPH) (acetol producing) activity"/>
    <property type="evidence" value="ECO:0007669"/>
    <property type="project" value="TreeGrafter"/>
</dbReference>
<comment type="caution">
    <text evidence="4">The sequence shown here is derived from an EMBL/GenBank/DDBJ whole genome shotgun (WGS) entry which is preliminary data.</text>
</comment>
<proteinExistence type="predicted"/>
<dbReference type="Proteomes" id="UP000267019">
    <property type="component" value="Unassembled WGS sequence"/>
</dbReference>
<dbReference type="FunFam" id="3.40.50.1970:FF:000003">
    <property type="entry name" value="Alcohol dehydrogenase, iron-containing"/>
    <property type="match status" value="1"/>
</dbReference>
<name>A0A660KU76_9BACL</name>
<dbReference type="InterPro" id="IPR044731">
    <property type="entry name" value="BDH-like"/>
</dbReference>
<gene>
    <name evidence="4" type="ORF">C7438_1433</name>
</gene>
<dbReference type="SUPFAM" id="SSF56796">
    <property type="entry name" value="Dehydroquinate synthase-like"/>
    <property type="match status" value="1"/>
</dbReference>
<feature type="domain" description="Fe-containing alcohol dehydrogenase-like C-terminal" evidence="3">
    <location>
        <begin position="188"/>
        <end position="380"/>
    </location>
</feature>
<reference evidence="4 5" key="1">
    <citation type="submission" date="2018-10" db="EMBL/GenBank/DDBJ databases">
        <title>Genomic Encyclopedia of Type Strains, Phase IV (KMG-IV): sequencing the most valuable type-strain genomes for metagenomic binning, comparative biology and taxonomic classification.</title>
        <authorList>
            <person name="Goeker M."/>
        </authorList>
    </citation>
    <scope>NUCLEOTIDE SEQUENCE [LARGE SCALE GENOMIC DNA]</scope>
    <source>
        <strain evidence="4 5">DSM 22653</strain>
    </source>
</reference>
<dbReference type="PANTHER" id="PTHR43633:SF1">
    <property type="entry name" value="ALCOHOL DEHYDROGENASE YQHD"/>
    <property type="match status" value="1"/>
</dbReference>